<dbReference type="GO" id="GO:0003724">
    <property type="term" value="F:RNA helicase activity"/>
    <property type="evidence" value="ECO:0007669"/>
    <property type="project" value="TreeGrafter"/>
</dbReference>
<keyword evidence="2" id="KW-0378">Hydrolase</keyword>
<evidence type="ECO:0000256" key="4">
    <source>
        <dbReference type="ARBA" id="ARBA00022840"/>
    </source>
</evidence>
<evidence type="ECO:0000256" key="2">
    <source>
        <dbReference type="ARBA" id="ARBA00022801"/>
    </source>
</evidence>
<name>A0A3S5IUL3_9TRYP</name>
<dbReference type="SUPFAM" id="SSF52540">
    <property type="entry name" value="P-loop containing nucleoside triphosphate hydrolases"/>
    <property type="match status" value="2"/>
</dbReference>
<comment type="caution">
    <text evidence="8">The sequence shown here is derived from an EMBL/GenBank/DDBJ whole genome shotgun (WGS) entry which is preliminary data.</text>
</comment>
<dbReference type="GO" id="GO:0016787">
    <property type="term" value="F:hydrolase activity"/>
    <property type="evidence" value="ECO:0007669"/>
    <property type="project" value="UniProtKB-KW"/>
</dbReference>
<evidence type="ECO:0000256" key="1">
    <source>
        <dbReference type="ARBA" id="ARBA00022741"/>
    </source>
</evidence>
<dbReference type="Pfam" id="PF00270">
    <property type="entry name" value="DEAD"/>
    <property type="match status" value="1"/>
</dbReference>
<keyword evidence="9" id="KW-1185">Reference proteome</keyword>
<dbReference type="InterPro" id="IPR001650">
    <property type="entry name" value="Helicase_C-like"/>
</dbReference>
<dbReference type="PANTHER" id="PTHR47959">
    <property type="entry name" value="ATP-DEPENDENT RNA HELICASE RHLE-RELATED"/>
    <property type="match status" value="1"/>
</dbReference>
<keyword evidence="4" id="KW-0067">ATP-binding</keyword>
<dbReference type="PROSITE" id="PS51192">
    <property type="entry name" value="HELICASE_ATP_BIND_1"/>
    <property type="match status" value="1"/>
</dbReference>
<dbReference type="PANTHER" id="PTHR47959:SF1">
    <property type="entry name" value="ATP-DEPENDENT RNA HELICASE DBPA"/>
    <property type="match status" value="1"/>
</dbReference>
<protein>
    <submittedName>
        <fullName evidence="8">Putative DEAD/DEAH box helicase</fullName>
    </submittedName>
</protein>
<dbReference type="OrthoDB" id="10256233at2759"/>
<reference evidence="8 9" key="1">
    <citation type="journal article" date="2018" name="BMC Genomics">
        <title>Genomic comparison of Trypanosoma conorhini and Trypanosoma rangeli to Trypanosoma cruzi strains of high and low virulence.</title>
        <authorList>
            <person name="Bradwell K.R."/>
            <person name="Koparde V.N."/>
            <person name="Matveyev A.V."/>
            <person name="Serrano M.G."/>
            <person name="Alves J.M."/>
            <person name="Parikh H."/>
            <person name="Huang B."/>
            <person name="Lee V."/>
            <person name="Espinosa-Alvarez O."/>
            <person name="Ortiz P.A."/>
            <person name="Costa-Martins A.G."/>
            <person name="Teixeira M.M."/>
            <person name="Buck G.A."/>
        </authorList>
    </citation>
    <scope>NUCLEOTIDE SEQUENCE [LARGE SCALE GENOMIC DNA]</scope>
    <source>
        <strain evidence="8 9">025E</strain>
    </source>
</reference>
<sequence>MNSLLCRLCMSCFLRNALISIHPSPRHCATALTGAAGHGSLGLVDAVCPPAGSSAHGREEMLREGEKRGSARRNEESVSGSPYMVQIADRYGMPAELPPGASQSFEELEALCPSGKLREQLQRLRVSRRWEALTEVQRVTIPLILDHRDLLCIAPTATGKTFCYVFPSMLRLLLHAGEHENAADDGGSDGLDRSNVEKLLKEKIARGEVCRYCELGMADVKLCPVTGTPHPPMHELLDKQLRPAMRLSELTSVAEPRLLVLVPTSQLVAQVYQLYTQLHADFRVKFLVRASSAEEQKRHLKALESCDVLITTPETMLPALYKRKLTLKRVRMLVMDEVDELVSVNHFEKLKIILGALPKAHERPQRLLFGASLPPVAYQMIREQMLLPSHRFVLADLKTDKLGHALVGGSTTVSAAITHVIFMVSQVEKINKLAWLYSTGKLSADQRTLIFCNSRHNVAYVCERLQKLVPGLHVTTLTSRSSATGKVGTLKLFRSGVSTCLVCTDILSRGIDFEKVVYVVHYDTPLEFDTWIHRSGRCGRHGVSGYCYTFFQPESVKLAKPLVAHLRQTRQMIPPKLQEYANQSLVDTFKSSLFYHPTRSYRSSDPQRQHPVMGRGAPRFPDYKQDRLNQNFRPL</sequence>
<keyword evidence="3 8" id="KW-0347">Helicase</keyword>
<dbReference type="Proteomes" id="UP000284403">
    <property type="component" value="Unassembled WGS sequence"/>
</dbReference>
<feature type="region of interest" description="Disordered" evidence="5">
    <location>
        <begin position="599"/>
        <end position="625"/>
    </location>
</feature>
<evidence type="ECO:0000256" key="5">
    <source>
        <dbReference type="SAM" id="MobiDB-lite"/>
    </source>
</evidence>
<dbReference type="AlphaFoldDB" id="A0A3S5IUL3"/>
<evidence type="ECO:0000259" key="6">
    <source>
        <dbReference type="PROSITE" id="PS51192"/>
    </source>
</evidence>
<gene>
    <name evidence="8" type="ORF">Tco025E_01339</name>
</gene>
<evidence type="ECO:0000256" key="3">
    <source>
        <dbReference type="ARBA" id="ARBA00022806"/>
    </source>
</evidence>
<dbReference type="InterPro" id="IPR027417">
    <property type="entry name" value="P-loop_NTPase"/>
</dbReference>
<evidence type="ECO:0000313" key="9">
    <source>
        <dbReference type="Proteomes" id="UP000284403"/>
    </source>
</evidence>
<organism evidence="8 9">
    <name type="scientific">Trypanosoma conorhini</name>
    <dbReference type="NCBI Taxonomy" id="83891"/>
    <lineage>
        <taxon>Eukaryota</taxon>
        <taxon>Discoba</taxon>
        <taxon>Euglenozoa</taxon>
        <taxon>Kinetoplastea</taxon>
        <taxon>Metakinetoplastina</taxon>
        <taxon>Trypanosomatida</taxon>
        <taxon>Trypanosomatidae</taxon>
        <taxon>Trypanosoma</taxon>
    </lineage>
</organism>
<dbReference type="InterPro" id="IPR050079">
    <property type="entry name" value="DEAD_box_RNA_helicase"/>
</dbReference>
<accession>A0A3S5IUL3</accession>
<dbReference type="GO" id="GO:0003676">
    <property type="term" value="F:nucleic acid binding"/>
    <property type="evidence" value="ECO:0007669"/>
    <property type="project" value="InterPro"/>
</dbReference>
<keyword evidence="1" id="KW-0547">Nucleotide-binding</keyword>
<feature type="compositionally biased region" description="Basic and acidic residues" evidence="5">
    <location>
        <begin position="56"/>
        <end position="76"/>
    </location>
</feature>
<evidence type="ECO:0000259" key="7">
    <source>
        <dbReference type="PROSITE" id="PS51194"/>
    </source>
</evidence>
<dbReference type="InterPro" id="IPR011545">
    <property type="entry name" value="DEAD/DEAH_box_helicase_dom"/>
</dbReference>
<dbReference type="Pfam" id="PF00271">
    <property type="entry name" value="Helicase_C"/>
    <property type="match status" value="1"/>
</dbReference>
<dbReference type="SMART" id="SM00487">
    <property type="entry name" value="DEXDc"/>
    <property type="match status" value="1"/>
</dbReference>
<dbReference type="Gene3D" id="3.40.50.300">
    <property type="entry name" value="P-loop containing nucleotide triphosphate hydrolases"/>
    <property type="match status" value="2"/>
</dbReference>
<proteinExistence type="predicted"/>
<dbReference type="EMBL" id="MKKU01000036">
    <property type="protein sequence ID" value="RNF26569.1"/>
    <property type="molecule type" value="Genomic_DNA"/>
</dbReference>
<feature type="domain" description="Helicase ATP-binding" evidence="6">
    <location>
        <begin position="141"/>
        <end position="391"/>
    </location>
</feature>
<evidence type="ECO:0000313" key="8">
    <source>
        <dbReference type="EMBL" id="RNF26569.1"/>
    </source>
</evidence>
<dbReference type="GO" id="GO:0005829">
    <property type="term" value="C:cytosol"/>
    <property type="evidence" value="ECO:0007669"/>
    <property type="project" value="TreeGrafter"/>
</dbReference>
<dbReference type="InterPro" id="IPR014001">
    <property type="entry name" value="Helicase_ATP-bd"/>
</dbReference>
<dbReference type="GeneID" id="40314950"/>
<dbReference type="GO" id="GO:0005524">
    <property type="term" value="F:ATP binding"/>
    <property type="evidence" value="ECO:0007669"/>
    <property type="project" value="UniProtKB-KW"/>
</dbReference>
<feature type="region of interest" description="Disordered" evidence="5">
    <location>
        <begin position="53"/>
        <end position="80"/>
    </location>
</feature>
<dbReference type="PROSITE" id="PS51194">
    <property type="entry name" value="HELICASE_CTER"/>
    <property type="match status" value="1"/>
</dbReference>
<feature type="domain" description="Helicase C-terminal" evidence="7">
    <location>
        <begin position="432"/>
        <end position="581"/>
    </location>
</feature>
<dbReference type="RefSeq" id="XP_029231775.1">
    <property type="nucleotide sequence ID" value="XM_029368277.1"/>
</dbReference>
<dbReference type="SMART" id="SM00490">
    <property type="entry name" value="HELICc"/>
    <property type="match status" value="1"/>
</dbReference>
<dbReference type="CDD" id="cd18787">
    <property type="entry name" value="SF2_C_DEAD"/>
    <property type="match status" value="1"/>
</dbReference>